<comment type="caution">
    <text evidence="5">The sequence shown here is derived from an EMBL/GenBank/DDBJ whole genome shotgun (WGS) entry which is preliminary data.</text>
</comment>
<dbReference type="InterPro" id="IPR000119">
    <property type="entry name" value="Hist_DNA-bd"/>
</dbReference>
<dbReference type="InterPro" id="IPR010992">
    <property type="entry name" value="IHF-like_DNA-bd_dom_sf"/>
</dbReference>
<accession>A0A7C3IQL5</accession>
<evidence type="ECO:0000256" key="1">
    <source>
        <dbReference type="ARBA" id="ARBA00003819"/>
    </source>
</evidence>
<dbReference type="InterPro" id="IPR020816">
    <property type="entry name" value="Histone-like_DNA-bd_CS"/>
</dbReference>
<proteinExistence type="inferred from homology"/>
<dbReference type="Pfam" id="PF00216">
    <property type="entry name" value="Bac_DNA_binding"/>
    <property type="match status" value="1"/>
</dbReference>
<dbReference type="PANTHER" id="PTHR33175:SF2">
    <property type="entry name" value="INTEGRATION HOST FACTOR SUBUNIT ALPHA"/>
    <property type="match status" value="1"/>
</dbReference>
<sequence length="112" mass="12029">MAGSKLTKADIIDSVYEKTGMDKKDIHGVIDSVLEAIKQGLMDGRVVELRGFGTFEIRLRKGRQKARNPKTGATVSVSSHGVAAFRPGKELKKGVWNITTLNAESGVGGDET</sequence>
<gene>
    <name evidence="5" type="ORF">ENS59_08975</name>
</gene>
<name>A0A7C3IQL5_9SPIR</name>
<evidence type="ECO:0000256" key="4">
    <source>
        <dbReference type="RuleBase" id="RU003939"/>
    </source>
</evidence>
<dbReference type="EMBL" id="DSVL01000275">
    <property type="protein sequence ID" value="HFH29626.1"/>
    <property type="molecule type" value="Genomic_DNA"/>
</dbReference>
<evidence type="ECO:0000256" key="2">
    <source>
        <dbReference type="ARBA" id="ARBA00010529"/>
    </source>
</evidence>
<keyword evidence="3" id="KW-0238">DNA-binding</keyword>
<dbReference type="SUPFAM" id="SSF47729">
    <property type="entry name" value="IHF-like DNA-binding proteins"/>
    <property type="match status" value="1"/>
</dbReference>
<dbReference type="AlphaFoldDB" id="A0A7C3IQL5"/>
<dbReference type="CDD" id="cd13836">
    <property type="entry name" value="IHF_B"/>
    <property type="match status" value="1"/>
</dbReference>
<protein>
    <submittedName>
        <fullName evidence="5">Integration host factor subunit beta</fullName>
    </submittedName>
</protein>
<comment type="function">
    <text evidence="1">Histone-like DNA-binding protein which is capable of wrapping DNA to stabilize it, and thus to prevent its denaturation under extreme environmental conditions.</text>
</comment>
<evidence type="ECO:0000256" key="3">
    <source>
        <dbReference type="ARBA" id="ARBA00023125"/>
    </source>
</evidence>
<dbReference type="PRINTS" id="PR01727">
    <property type="entry name" value="DNABINDINGHU"/>
</dbReference>
<comment type="similarity">
    <text evidence="2 4">Belongs to the bacterial histone-like protein family.</text>
</comment>
<dbReference type="GO" id="GO:0003677">
    <property type="term" value="F:DNA binding"/>
    <property type="evidence" value="ECO:0007669"/>
    <property type="project" value="UniProtKB-KW"/>
</dbReference>
<dbReference type="Gene3D" id="4.10.520.10">
    <property type="entry name" value="IHF-like DNA-binding proteins"/>
    <property type="match status" value="1"/>
</dbReference>
<dbReference type="GO" id="GO:0030527">
    <property type="term" value="F:structural constituent of chromatin"/>
    <property type="evidence" value="ECO:0007669"/>
    <property type="project" value="InterPro"/>
</dbReference>
<reference evidence="5" key="1">
    <citation type="journal article" date="2020" name="mSystems">
        <title>Genome- and Community-Level Interaction Insights into Carbon Utilization and Element Cycling Functions of Hydrothermarchaeota in Hydrothermal Sediment.</title>
        <authorList>
            <person name="Zhou Z."/>
            <person name="Liu Y."/>
            <person name="Xu W."/>
            <person name="Pan J."/>
            <person name="Luo Z.H."/>
            <person name="Li M."/>
        </authorList>
    </citation>
    <scope>NUCLEOTIDE SEQUENCE [LARGE SCALE GENOMIC DNA]</scope>
    <source>
        <strain evidence="5">SpSt-503</strain>
    </source>
</reference>
<evidence type="ECO:0000313" key="5">
    <source>
        <dbReference type="EMBL" id="HFH29626.1"/>
    </source>
</evidence>
<organism evidence="5">
    <name type="scientific">Gracilinema caldarium</name>
    <dbReference type="NCBI Taxonomy" id="215591"/>
    <lineage>
        <taxon>Bacteria</taxon>
        <taxon>Pseudomonadati</taxon>
        <taxon>Spirochaetota</taxon>
        <taxon>Spirochaetia</taxon>
        <taxon>Spirochaetales</taxon>
        <taxon>Breznakiellaceae</taxon>
        <taxon>Gracilinema</taxon>
    </lineage>
</organism>
<dbReference type="PANTHER" id="PTHR33175">
    <property type="entry name" value="DNA-BINDING PROTEIN HU"/>
    <property type="match status" value="1"/>
</dbReference>
<dbReference type="GO" id="GO:0005829">
    <property type="term" value="C:cytosol"/>
    <property type="evidence" value="ECO:0007669"/>
    <property type="project" value="TreeGrafter"/>
</dbReference>
<dbReference type="SMART" id="SM00411">
    <property type="entry name" value="BHL"/>
    <property type="match status" value="1"/>
</dbReference>
<dbReference type="PROSITE" id="PS00045">
    <property type="entry name" value="HISTONE_LIKE"/>
    <property type="match status" value="1"/>
</dbReference>